<comment type="function">
    <text evidence="3">Component of the ASTRA complex involved in chromatin remodeling.</text>
</comment>
<reference evidence="9" key="1">
    <citation type="submission" date="2021-11" db="EMBL/GenBank/DDBJ databases">
        <title>Purpureocillium_takamizusanense_genome.</title>
        <authorList>
            <person name="Nguyen N.-H."/>
        </authorList>
    </citation>
    <scope>NUCLEOTIDE SEQUENCE</scope>
    <source>
        <strain evidence="9">PT3</strain>
    </source>
</reference>
<feature type="region of interest" description="Disordered" evidence="8">
    <location>
        <begin position="266"/>
        <end position="286"/>
    </location>
</feature>
<evidence type="ECO:0000256" key="5">
    <source>
        <dbReference type="ARBA" id="ARBA00038749"/>
    </source>
</evidence>
<evidence type="ECO:0000256" key="3">
    <source>
        <dbReference type="ARBA" id="ARBA00037338"/>
    </source>
</evidence>
<dbReference type="InterPro" id="IPR019775">
    <property type="entry name" value="WD40_repeat_CS"/>
</dbReference>
<dbReference type="PROSITE" id="PS50294">
    <property type="entry name" value="WD_REPEATS_REGION"/>
    <property type="match status" value="1"/>
</dbReference>
<keyword evidence="1 7" id="KW-0853">WD repeat</keyword>
<dbReference type="InterPro" id="IPR015943">
    <property type="entry name" value="WD40/YVTN_repeat-like_dom_sf"/>
</dbReference>
<name>A0A9Q8QIW3_9HYPO</name>
<keyword evidence="10" id="KW-1185">Reference proteome</keyword>
<dbReference type="SMART" id="SM00320">
    <property type="entry name" value="WD40"/>
    <property type="match status" value="5"/>
</dbReference>
<gene>
    <name evidence="9" type="primary">asa1</name>
    <name evidence="9" type="ORF">JDV02_006544</name>
</gene>
<proteinExistence type="inferred from homology"/>
<evidence type="ECO:0000256" key="2">
    <source>
        <dbReference type="ARBA" id="ARBA00022737"/>
    </source>
</evidence>
<comment type="similarity">
    <text evidence="4">Belongs to the WD repeat ASA1 family.</text>
</comment>
<dbReference type="InterPro" id="IPR036322">
    <property type="entry name" value="WD40_repeat_dom_sf"/>
</dbReference>
<dbReference type="SUPFAM" id="SSF50978">
    <property type="entry name" value="WD40 repeat-like"/>
    <property type="match status" value="1"/>
</dbReference>
<evidence type="ECO:0000256" key="4">
    <source>
        <dbReference type="ARBA" id="ARBA00037931"/>
    </source>
</evidence>
<evidence type="ECO:0000256" key="7">
    <source>
        <dbReference type="PROSITE-ProRule" id="PRU00221"/>
    </source>
</evidence>
<dbReference type="InterPro" id="IPR001680">
    <property type="entry name" value="WD40_rpt"/>
</dbReference>
<organism evidence="9 10">
    <name type="scientific">Purpureocillium takamizusanense</name>
    <dbReference type="NCBI Taxonomy" id="2060973"/>
    <lineage>
        <taxon>Eukaryota</taxon>
        <taxon>Fungi</taxon>
        <taxon>Dikarya</taxon>
        <taxon>Ascomycota</taxon>
        <taxon>Pezizomycotina</taxon>
        <taxon>Sordariomycetes</taxon>
        <taxon>Hypocreomycetidae</taxon>
        <taxon>Hypocreales</taxon>
        <taxon>Ophiocordycipitaceae</taxon>
        <taxon>Purpureocillium</taxon>
    </lineage>
</organism>
<dbReference type="PROSITE" id="PS00678">
    <property type="entry name" value="WD_REPEATS_1"/>
    <property type="match status" value="1"/>
</dbReference>
<evidence type="ECO:0000256" key="6">
    <source>
        <dbReference type="ARBA" id="ARBA00040563"/>
    </source>
</evidence>
<dbReference type="KEGG" id="ptkz:JDV02_006544"/>
<feature type="region of interest" description="Disordered" evidence="8">
    <location>
        <begin position="389"/>
        <end position="436"/>
    </location>
</feature>
<dbReference type="PANTHER" id="PTHR19854">
    <property type="entry name" value="TRANSDUCIN BETA-LIKE 3"/>
    <property type="match status" value="1"/>
</dbReference>
<evidence type="ECO:0000256" key="1">
    <source>
        <dbReference type="ARBA" id="ARBA00022574"/>
    </source>
</evidence>
<comment type="subunit">
    <text evidence="5">Component of the ASTRA chromatin remodeling machinery complex.</text>
</comment>
<keyword evidence="2" id="KW-0677">Repeat</keyword>
<dbReference type="EMBL" id="CP086359">
    <property type="protein sequence ID" value="UNI20460.1"/>
    <property type="molecule type" value="Genomic_DNA"/>
</dbReference>
<protein>
    <recommendedName>
        <fullName evidence="6">ASTRA-associated protein 1</fullName>
    </recommendedName>
</protein>
<feature type="region of interest" description="Disordered" evidence="8">
    <location>
        <begin position="134"/>
        <end position="154"/>
    </location>
</feature>
<dbReference type="PROSITE" id="PS50082">
    <property type="entry name" value="WD_REPEATS_2"/>
    <property type="match status" value="2"/>
</dbReference>
<dbReference type="RefSeq" id="XP_047843941.1">
    <property type="nucleotide sequence ID" value="XM_047987950.1"/>
</dbReference>
<feature type="compositionally biased region" description="Low complexity" evidence="8">
    <location>
        <begin position="399"/>
        <end position="436"/>
    </location>
</feature>
<accession>A0A9Q8QIW3</accession>
<evidence type="ECO:0000313" key="10">
    <source>
        <dbReference type="Proteomes" id="UP000829364"/>
    </source>
</evidence>
<dbReference type="Pfam" id="PF00400">
    <property type="entry name" value="WD40"/>
    <property type="match status" value="3"/>
</dbReference>
<feature type="repeat" description="WD" evidence="7">
    <location>
        <begin position="12"/>
        <end position="53"/>
    </location>
</feature>
<dbReference type="AlphaFoldDB" id="A0A9Q8QIW3"/>
<dbReference type="Proteomes" id="UP000829364">
    <property type="component" value="Chromosome 6"/>
</dbReference>
<dbReference type="PANTHER" id="PTHR19854:SF1">
    <property type="entry name" value="GUANINE NUCLEOTIDE-BINDING PROTEIN SUBUNIT BETA-LIKE PROTEIN 1"/>
    <property type="match status" value="1"/>
</dbReference>
<evidence type="ECO:0000313" key="9">
    <source>
        <dbReference type="EMBL" id="UNI20460.1"/>
    </source>
</evidence>
<sequence>MADAPPSPKAILRGHKAQIHAAAFLRDNERLATGDAEGHVVIWDLSIMRPAASWRAHENAILGLEGWGRGKLITHGRDHKLIVWKLAAEDEAALGKALPVESVPTPRPNPWMLHLIEVNTLNFCSFAACASHEGTASSSPASPPPPPPRDLGASPSDILIAVPNTLLSEAIDIFALPGQTRVHTVKPGAQNGMAMCLRLLHLGGRLTLLAAFENGFASVHRLDAASGAWYTTYRSQAHSQPVLALDLHPSLDFFLTSSADAVIAKHPIPTSQQPLTEAPVDDSDADEEIVRDTEAAPSLLSKAFNANPSQPPRATPQKVQPWAHPLKTVNTRHAGQQSLRIRSDGKIFATAGWDANVRVYSCKTLRELAVLQWHKVGAYAVAFADVGQEHAERPPPTEATAQQHAIASSTTTTTTTTTTDTVAASTSRSSSSGAGSALLGVKERRIRQAREAHWIAAGAKDGKVSLWDVY</sequence>
<dbReference type="OrthoDB" id="7668193at2759"/>
<evidence type="ECO:0000256" key="8">
    <source>
        <dbReference type="SAM" id="MobiDB-lite"/>
    </source>
</evidence>
<dbReference type="Gene3D" id="2.130.10.10">
    <property type="entry name" value="YVTN repeat-like/Quinoprotein amine dehydrogenase"/>
    <property type="match status" value="2"/>
</dbReference>
<dbReference type="GeneID" id="72068493"/>
<feature type="repeat" description="WD" evidence="7">
    <location>
        <begin position="455"/>
        <end position="470"/>
    </location>
</feature>